<dbReference type="Gene3D" id="2.70.98.10">
    <property type="match status" value="1"/>
</dbReference>
<gene>
    <name evidence="1" type="ORF">EBQ10_06065</name>
</gene>
<dbReference type="GO" id="GO:0016853">
    <property type="term" value="F:isomerase activity"/>
    <property type="evidence" value="ECO:0007669"/>
    <property type="project" value="InterPro"/>
</dbReference>
<name>A0A3Q9GME7_9ACTO</name>
<dbReference type="EMBL" id="CP033905">
    <property type="protein sequence ID" value="AZR06900.1"/>
    <property type="molecule type" value="Genomic_DNA"/>
</dbReference>
<dbReference type="SUPFAM" id="SSF74650">
    <property type="entry name" value="Galactose mutarotase-like"/>
    <property type="match status" value="1"/>
</dbReference>
<dbReference type="InterPro" id="IPR014718">
    <property type="entry name" value="GH-type_carb-bd"/>
</dbReference>
<dbReference type="Proteomes" id="UP000275951">
    <property type="component" value="Chromosome"/>
</dbReference>
<dbReference type="GO" id="GO:0030246">
    <property type="term" value="F:carbohydrate binding"/>
    <property type="evidence" value="ECO:0007669"/>
    <property type="project" value="InterPro"/>
</dbReference>
<dbReference type="RefSeq" id="WP_114949876.1">
    <property type="nucleotide sequence ID" value="NZ_CP033905.1"/>
</dbReference>
<protein>
    <submittedName>
        <fullName evidence="1">Aldose 1-epimerase</fullName>
    </submittedName>
</protein>
<sequence length="347" mass="37310">MIIRLTNGSQRLTLSTRGAMIFDWDPGIGASVLDGYRSLAEQEENDGFRNAVLAPWSNRTASACWDDDGVARSTLGATDAEGLHGLVWNRDFELTSVGGAANQCEDSYASDCDIAAPSIELVTSIPDSEAFPGPITVSVRYEIEQPGALGVVITARNDAGRDIPLGLGWHPYVRVASVDQARLWLAATHKIVTDERLLPLPGQAVFGLLDDDRPGDPRASLVKYSGREETPAPAWVPTGQGVKEINLHDALDTGFTGLSQQGGKALAYLDTGLGYGVEMTMKGDDGVGRPNFHVFTGAPLKRDPLKSIALEPCLTMADMLNRGEEKARVMLQAGETRTLRATVRLIH</sequence>
<evidence type="ECO:0000313" key="2">
    <source>
        <dbReference type="Proteomes" id="UP000275951"/>
    </source>
</evidence>
<proteinExistence type="predicted"/>
<dbReference type="InterPro" id="IPR008183">
    <property type="entry name" value="Aldose_1/G6P_1-epimerase"/>
</dbReference>
<evidence type="ECO:0000313" key="1">
    <source>
        <dbReference type="EMBL" id="AZR06900.1"/>
    </source>
</evidence>
<dbReference type="AlphaFoldDB" id="A0A3Q9GME7"/>
<organism evidence="1 2">
    <name type="scientific">Trueperella pyogenes</name>
    <dbReference type="NCBI Taxonomy" id="1661"/>
    <lineage>
        <taxon>Bacteria</taxon>
        <taxon>Bacillati</taxon>
        <taxon>Actinomycetota</taxon>
        <taxon>Actinomycetes</taxon>
        <taxon>Actinomycetales</taxon>
        <taxon>Actinomycetaceae</taxon>
        <taxon>Trueperella</taxon>
    </lineage>
</organism>
<reference evidence="1 2" key="1">
    <citation type="submission" date="2018-11" db="EMBL/GenBank/DDBJ databases">
        <title>Multidrug-resistant genes are associated with an 42-kb island TGI1 carrying a complex class 1 integron in a Trueperella pyogenes.</title>
        <authorList>
            <person name="Dong W."/>
        </authorList>
    </citation>
    <scope>NUCLEOTIDE SEQUENCE [LARGE SCALE GENOMIC DNA]</scope>
    <source>
        <strain evidence="1 2">TP4</strain>
    </source>
</reference>
<dbReference type="CDD" id="cd01081">
    <property type="entry name" value="Aldose_epim"/>
    <property type="match status" value="1"/>
</dbReference>
<dbReference type="Pfam" id="PF01263">
    <property type="entry name" value="Aldose_epim"/>
    <property type="match status" value="1"/>
</dbReference>
<dbReference type="InterPro" id="IPR011013">
    <property type="entry name" value="Gal_mutarotase_sf_dom"/>
</dbReference>
<dbReference type="GO" id="GO:0005975">
    <property type="term" value="P:carbohydrate metabolic process"/>
    <property type="evidence" value="ECO:0007669"/>
    <property type="project" value="InterPro"/>
</dbReference>
<accession>A0A3Q9GME7</accession>